<dbReference type="Proteomes" id="UP000277204">
    <property type="component" value="Unassembled WGS sequence"/>
</dbReference>
<organism evidence="3 4">
    <name type="scientific">Schistosoma margrebowiei</name>
    <dbReference type="NCBI Taxonomy" id="48269"/>
    <lineage>
        <taxon>Eukaryota</taxon>
        <taxon>Metazoa</taxon>
        <taxon>Spiralia</taxon>
        <taxon>Lophotrochozoa</taxon>
        <taxon>Platyhelminthes</taxon>
        <taxon>Trematoda</taxon>
        <taxon>Digenea</taxon>
        <taxon>Strigeidida</taxon>
        <taxon>Schistosomatoidea</taxon>
        <taxon>Schistosomatidae</taxon>
        <taxon>Schistosoma</taxon>
    </lineage>
</organism>
<proteinExistence type="predicted"/>
<dbReference type="AlphaFoldDB" id="A0A3P8D3I0"/>
<accession>A0A3P8D3I0</accession>
<dbReference type="EMBL" id="UZAI01006354">
    <property type="protein sequence ID" value="VDO95018.1"/>
    <property type="molecule type" value="Genomic_DNA"/>
</dbReference>
<gene>
    <name evidence="3" type="ORF">SMRZ_LOCUS11371</name>
</gene>
<dbReference type="InterPro" id="IPR012961">
    <property type="entry name" value="Ski2/MTR4_C"/>
</dbReference>
<feature type="region of interest" description="Disordered" evidence="1">
    <location>
        <begin position="230"/>
        <end position="249"/>
    </location>
</feature>
<evidence type="ECO:0000313" key="3">
    <source>
        <dbReference type="EMBL" id="VDO95018.1"/>
    </source>
</evidence>
<name>A0A3P8D3I0_9TREM</name>
<reference evidence="3 4" key="1">
    <citation type="submission" date="2018-11" db="EMBL/GenBank/DDBJ databases">
        <authorList>
            <consortium name="Pathogen Informatics"/>
        </authorList>
    </citation>
    <scope>NUCLEOTIDE SEQUENCE [LARGE SCALE GENOMIC DNA]</scope>
    <source>
        <strain evidence="3 4">Zambia</strain>
    </source>
</reference>
<evidence type="ECO:0000259" key="2">
    <source>
        <dbReference type="Pfam" id="PF08148"/>
    </source>
</evidence>
<protein>
    <recommendedName>
        <fullName evidence="2">ATP-dependent RNA helicase Ski2/MTR4 C-terminal domain-containing protein</fullName>
    </recommendedName>
</protein>
<evidence type="ECO:0000313" key="4">
    <source>
        <dbReference type="Proteomes" id="UP000277204"/>
    </source>
</evidence>
<sequence length="249" mass="27553">MNDQLTIPLANGTITAFSSTNLLKCPNLLQHLKLVHQTIRRKFAINSIENNLANYQLQLSNEYTGRLSVLKELGFIDSATQSYCLSFKGPSGFGHGYGSALVGFFAASRLDQQLRHFCSLSWLWGFNSKEVLLTQLLLDGFIDDLLAPDIAAVLSAFSNELRAQDLTPEKTTSYYLKELIASINCTASTTTTNYTSNFNLHKDLECIPRHLLLVFKNILTRASEDEKRMSGALTELVDTEGPPKGVGSP</sequence>
<dbReference type="Pfam" id="PF08148">
    <property type="entry name" value="DSHCT"/>
    <property type="match status" value="1"/>
</dbReference>
<dbReference type="Gene3D" id="1.10.3380.30">
    <property type="match status" value="1"/>
</dbReference>
<feature type="domain" description="ATP-dependent RNA helicase Ski2/MTR4 C-terminal" evidence="2">
    <location>
        <begin position="128"/>
        <end position="190"/>
    </location>
</feature>
<evidence type="ECO:0000256" key="1">
    <source>
        <dbReference type="SAM" id="MobiDB-lite"/>
    </source>
</evidence>
<keyword evidence="4" id="KW-1185">Reference proteome</keyword>